<comment type="caution">
    <text evidence="2">The sequence shown here is derived from an EMBL/GenBank/DDBJ whole genome shotgun (WGS) entry which is preliminary data.</text>
</comment>
<organism evidence="2 3">
    <name type="scientific">Candidatus Nomurabacteria bacterium GW2011_GWA1_37_20</name>
    <dbReference type="NCBI Taxonomy" id="1618729"/>
    <lineage>
        <taxon>Bacteria</taxon>
        <taxon>Candidatus Nomuraibacteriota</taxon>
    </lineage>
</organism>
<sequence length="187" mass="21766">MQEIEIKSYLRDKQSVVSKLEKLGCVLSAPVKQIDTVYIKIIGNLENFLKNDHFVRIREKSDGHNVFTVKANKSRSIKKDELVKIEHETEVKNVRELEQCLFVMGYKFSNRVIKTRISTHLKDYEICLDDVEELGSFIEVEKMTDNNFLDEQIILDELNSFMFSLGVPSSDGINKGYDIMMVEKMYK</sequence>
<name>A0A0G0GP71_9BACT</name>
<dbReference type="Proteomes" id="UP000034701">
    <property type="component" value="Unassembled WGS sequence"/>
</dbReference>
<evidence type="ECO:0000313" key="3">
    <source>
        <dbReference type="Proteomes" id="UP000034701"/>
    </source>
</evidence>
<dbReference type="PANTHER" id="PTHR21028:SF2">
    <property type="entry name" value="CYTH DOMAIN-CONTAINING PROTEIN"/>
    <property type="match status" value="1"/>
</dbReference>
<dbReference type="PANTHER" id="PTHR21028">
    <property type="entry name" value="SI:CH211-156B7.4"/>
    <property type="match status" value="1"/>
</dbReference>
<evidence type="ECO:0000259" key="1">
    <source>
        <dbReference type="PROSITE" id="PS51707"/>
    </source>
</evidence>
<dbReference type="InterPro" id="IPR008173">
    <property type="entry name" value="Adenylyl_cyclase_CyaB"/>
</dbReference>
<gene>
    <name evidence="2" type="ORF">US45_C0016G0007</name>
</gene>
<accession>A0A0G0GP71</accession>
<dbReference type="InterPro" id="IPR023577">
    <property type="entry name" value="CYTH_domain"/>
</dbReference>
<dbReference type="InterPro" id="IPR033469">
    <property type="entry name" value="CYTH-like_dom_sf"/>
</dbReference>
<dbReference type="SMART" id="SM01118">
    <property type="entry name" value="CYTH"/>
    <property type="match status" value="1"/>
</dbReference>
<dbReference type="SUPFAM" id="SSF55154">
    <property type="entry name" value="CYTH-like phosphatases"/>
    <property type="match status" value="1"/>
</dbReference>
<dbReference type="Pfam" id="PF01928">
    <property type="entry name" value="CYTH"/>
    <property type="match status" value="1"/>
</dbReference>
<dbReference type="NCBIfam" id="TIGR00318">
    <property type="entry name" value="cyaB"/>
    <property type="match status" value="1"/>
</dbReference>
<dbReference type="AlphaFoldDB" id="A0A0G0GP71"/>
<proteinExistence type="predicted"/>
<dbReference type="CDD" id="cd07890">
    <property type="entry name" value="CYTH-like_AC_IV-like"/>
    <property type="match status" value="1"/>
</dbReference>
<feature type="domain" description="CYTH" evidence="1">
    <location>
        <begin position="1"/>
        <end position="183"/>
    </location>
</feature>
<protein>
    <submittedName>
        <fullName evidence="2">Adenylate cyclase</fullName>
    </submittedName>
</protein>
<dbReference type="PROSITE" id="PS51707">
    <property type="entry name" value="CYTH"/>
    <property type="match status" value="1"/>
</dbReference>
<reference evidence="2 3" key="1">
    <citation type="journal article" date="2015" name="Nature">
        <title>rRNA introns, odd ribosomes, and small enigmatic genomes across a large radiation of phyla.</title>
        <authorList>
            <person name="Brown C.T."/>
            <person name="Hug L.A."/>
            <person name="Thomas B.C."/>
            <person name="Sharon I."/>
            <person name="Castelle C.J."/>
            <person name="Singh A."/>
            <person name="Wilkins M.J."/>
            <person name="Williams K.H."/>
            <person name="Banfield J.F."/>
        </authorList>
    </citation>
    <scope>NUCLEOTIDE SEQUENCE [LARGE SCALE GENOMIC DNA]</scope>
</reference>
<dbReference type="Gene3D" id="2.40.320.10">
    <property type="entry name" value="Hypothetical Protein Pfu-838710-001"/>
    <property type="match status" value="1"/>
</dbReference>
<evidence type="ECO:0000313" key="2">
    <source>
        <dbReference type="EMBL" id="KKQ32883.1"/>
    </source>
</evidence>
<dbReference type="EMBL" id="LBTA01000016">
    <property type="protein sequence ID" value="KKQ32883.1"/>
    <property type="molecule type" value="Genomic_DNA"/>
</dbReference>